<dbReference type="GeneID" id="14496545"/>
<sequence>MPSVRDSIKDALEAETITTTNQLDDTNSLSTTDTITASNIKLDANFISTDNTTPSQNTEGIWVLGYGSLLYKPPPHFTHRVPCRIPGYTRRFWQSSIDHRGTPDSPGRVATLVPLSTISNLDGNTSLEHPDGLPAAVYYIPPSHAAEVRANLDIREQNGYDLVKVEVHLLPSADHNSELNMLLNELEIDPITQHHLLLASVYVGVPGGEAYIGPEEIIETAKVIATSIGPSGTNYEYLKKMCTSLDEMVRLTGVGVDPYLIELLDCVETLRK</sequence>
<dbReference type="InterPro" id="IPR013024">
    <property type="entry name" value="GGCT-like"/>
</dbReference>
<dbReference type="RefSeq" id="XP_004180991.1">
    <property type="nucleotide sequence ID" value="XM_004180943.1"/>
</dbReference>
<evidence type="ECO:0000313" key="3">
    <source>
        <dbReference type="EMBL" id="CCH61472.1"/>
    </source>
</evidence>
<dbReference type="GO" id="GO:0005737">
    <property type="term" value="C:cytoplasm"/>
    <property type="evidence" value="ECO:0007669"/>
    <property type="project" value="TreeGrafter"/>
</dbReference>
<evidence type="ECO:0000313" key="4">
    <source>
        <dbReference type="Proteomes" id="UP000002866"/>
    </source>
</evidence>
<dbReference type="InParanoid" id="I2H520"/>
<dbReference type="GO" id="GO:0006751">
    <property type="term" value="P:glutathione catabolic process"/>
    <property type="evidence" value="ECO:0007669"/>
    <property type="project" value="EnsemblFungi"/>
</dbReference>
<dbReference type="EMBL" id="HE806320">
    <property type="protein sequence ID" value="CCH61472.1"/>
    <property type="molecule type" value="Genomic_DNA"/>
</dbReference>
<dbReference type="STRING" id="1071380.I2H520"/>
<dbReference type="CDD" id="cd06661">
    <property type="entry name" value="GGCT_like"/>
    <property type="match status" value="1"/>
</dbReference>
<dbReference type="InterPro" id="IPR006840">
    <property type="entry name" value="ChaC"/>
</dbReference>
<dbReference type="FunCoup" id="I2H520">
    <property type="interactions" value="347"/>
</dbReference>
<dbReference type="HOGENOM" id="CLU_070703_0_1_1"/>
<dbReference type="eggNOG" id="KOG3182">
    <property type="taxonomic scope" value="Eukaryota"/>
</dbReference>
<name>I2H520_HENB6</name>
<dbReference type="KEGG" id="tbl:TBLA_0E04170"/>
<dbReference type="Proteomes" id="UP000002866">
    <property type="component" value="Chromosome 5"/>
</dbReference>
<accession>I2H520</accession>
<dbReference type="EC" id="4.3.2.7" evidence="1"/>
<keyword evidence="4" id="KW-1185">Reference proteome</keyword>
<organism evidence="3 4">
    <name type="scientific">Henningerozyma blattae (strain ATCC 34711 / CBS 6284 / DSM 70876 / NBRC 10599 / NRRL Y-10934 / UCD 77-7)</name>
    <name type="common">Yeast</name>
    <name type="synonym">Tetrapisispora blattae</name>
    <dbReference type="NCBI Taxonomy" id="1071380"/>
    <lineage>
        <taxon>Eukaryota</taxon>
        <taxon>Fungi</taxon>
        <taxon>Dikarya</taxon>
        <taxon>Ascomycota</taxon>
        <taxon>Saccharomycotina</taxon>
        <taxon>Saccharomycetes</taxon>
        <taxon>Saccharomycetales</taxon>
        <taxon>Saccharomycetaceae</taxon>
        <taxon>Henningerozyma</taxon>
    </lineage>
</organism>
<dbReference type="GO" id="GO:0061928">
    <property type="term" value="F:glutathione specific gamma-glutamylcyclotransferase activity"/>
    <property type="evidence" value="ECO:0007669"/>
    <property type="project" value="UniProtKB-EC"/>
</dbReference>
<reference evidence="3 4" key="1">
    <citation type="journal article" date="2011" name="Proc. Natl. Acad. Sci. U.S.A.">
        <title>Evolutionary erosion of yeast sex chromosomes by mating-type switching accidents.</title>
        <authorList>
            <person name="Gordon J.L."/>
            <person name="Armisen D."/>
            <person name="Proux-Wera E."/>
            <person name="Oheigeartaigh S.S."/>
            <person name="Byrne K.P."/>
            <person name="Wolfe K.H."/>
        </authorList>
    </citation>
    <scope>NUCLEOTIDE SEQUENCE [LARGE SCALE GENOMIC DNA]</scope>
    <source>
        <strain evidence="4">ATCC 34711 / CBS 6284 / DSM 70876 / NBRC 10599 / NRRL Y-10934 / UCD 77-7</strain>
    </source>
</reference>
<dbReference type="OMA" id="WIFGYGE"/>
<protein>
    <recommendedName>
        <fullName evidence="1">glutathione-specific gamma-glutamylcyclotransferase</fullName>
        <ecNumber evidence="1">4.3.2.7</ecNumber>
    </recommendedName>
</protein>
<dbReference type="AlphaFoldDB" id="I2H520"/>
<dbReference type="PANTHER" id="PTHR12192:SF2">
    <property type="entry name" value="GLUTATHIONE-SPECIFIC GAMMA-GLUTAMYLCYCLOTRANSFERASE 2"/>
    <property type="match status" value="1"/>
</dbReference>
<proteinExistence type="predicted"/>
<keyword evidence="2" id="KW-0456">Lyase</keyword>
<dbReference type="Pfam" id="PF04752">
    <property type="entry name" value="ChaC"/>
    <property type="match status" value="1"/>
</dbReference>
<dbReference type="GO" id="GO:0003839">
    <property type="term" value="F:gamma-glutamylcyclotransferase activity"/>
    <property type="evidence" value="ECO:0007669"/>
    <property type="project" value="EnsemblFungi"/>
</dbReference>
<dbReference type="Gene3D" id="3.10.490.10">
    <property type="entry name" value="Gamma-glutamyl cyclotransferase-like"/>
    <property type="match status" value="1"/>
</dbReference>
<evidence type="ECO:0000256" key="2">
    <source>
        <dbReference type="ARBA" id="ARBA00023239"/>
    </source>
</evidence>
<dbReference type="OrthoDB" id="1933483at2759"/>
<dbReference type="PANTHER" id="PTHR12192">
    <property type="entry name" value="CATION TRANSPORT PROTEIN CHAC-RELATED"/>
    <property type="match status" value="1"/>
</dbReference>
<gene>
    <name evidence="3" type="primary">TBLA0E04170</name>
    <name evidence="3" type="ORF">TBLA_0E04170</name>
</gene>
<evidence type="ECO:0000256" key="1">
    <source>
        <dbReference type="ARBA" id="ARBA00012344"/>
    </source>
</evidence>